<organism evidence="3 4">
    <name type="scientific">Actinomyces naeslundii</name>
    <dbReference type="NCBI Taxonomy" id="1655"/>
    <lineage>
        <taxon>Bacteria</taxon>
        <taxon>Bacillati</taxon>
        <taxon>Actinomycetota</taxon>
        <taxon>Actinomycetes</taxon>
        <taxon>Actinomycetales</taxon>
        <taxon>Actinomycetaceae</taxon>
        <taxon>Actinomyces</taxon>
    </lineage>
</organism>
<dbReference type="GO" id="GO:0003677">
    <property type="term" value="F:DNA binding"/>
    <property type="evidence" value="ECO:0007669"/>
    <property type="project" value="InterPro"/>
</dbReference>
<sequence length="109" mass="11290">MPGPDHTCPGSGVPAAAVLAGPDPGQGPPGTGAQLASYAGLAPVTRRSGSSIRGEHVSHGGDKRLKRAMFLSAFASLRSAPASRVYYQRKRDQDKTPWARPSSPRPTAA</sequence>
<protein>
    <submittedName>
        <fullName evidence="3">Transposase</fullName>
    </submittedName>
</protein>
<dbReference type="GO" id="GO:0004803">
    <property type="term" value="F:transposase activity"/>
    <property type="evidence" value="ECO:0007669"/>
    <property type="project" value="InterPro"/>
</dbReference>
<evidence type="ECO:0000259" key="2">
    <source>
        <dbReference type="Pfam" id="PF02371"/>
    </source>
</evidence>
<dbReference type="PANTHER" id="PTHR33055">
    <property type="entry name" value="TRANSPOSASE FOR INSERTION SEQUENCE ELEMENT IS1111A"/>
    <property type="match status" value="1"/>
</dbReference>
<dbReference type="EMBL" id="CP113787">
    <property type="protein sequence ID" value="WAL41823.1"/>
    <property type="molecule type" value="Genomic_DNA"/>
</dbReference>
<accession>A0AA47IMX1</accession>
<proteinExistence type="predicted"/>
<dbReference type="InterPro" id="IPR047650">
    <property type="entry name" value="Transpos_IS110"/>
</dbReference>
<dbReference type="GO" id="GO:0006313">
    <property type="term" value="P:DNA transposition"/>
    <property type="evidence" value="ECO:0007669"/>
    <property type="project" value="InterPro"/>
</dbReference>
<evidence type="ECO:0000313" key="3">
    <source>
        <dbReference type="EMBL" id="WAL41823.1"/>
    </source>
</evidence>
<gene>
    <name evidence="3" type="ORF">OFA60_06970</name>
</gene>
<evidence type="ECO:0000256" key="1">
    <source>
        <dbReference type="SAM" id="MobiDB-lite"/>
    </source>
</evidence>
<feature type="region of interest" description="Disordered" evidence="1">
    <location>
        <begin position="1"/>
        <end position="35"/>
    </location>
</feature>
<feature type="domain" description="Transposase IS116/IS110/IS902 C-terminal" evidence="2">
    <location>
        <begin position="9"/>
        <end position="88"/>
    </location>
</feature>
<name>A0AA47IMX1_ACTNA</name>
<evidence type="ECO:0000313" key="4">
    <source>
        <dbReference type="Proteomes" id="UP001163127"/>
    </source>
</evidence>
<dbReference type="AlphaFoldDB" id="A0AA47IMX1"/>
<dbReference type="Pfam" id="PF02371">
    <property type="entry name" value="Transposase_20"/>
    <property type="match status" value="1"/>
</dbReference>
<reference evidence="3" key="1">
    <citation type="submission" date="2022-11" db="EMBL/GenBank/DDBJ databases">
        <title>Dental biofilm bacteria. Genome sequencing and assembly.</title>
        <authorList>
            <person name="Robertsson C."/>
        </authorList>
    </citation>
    <scope>NUCLEOTIDE SEQUENCE</scope>
    <source>
        <strain evidence="3">CW</strain>
    </source>
</reference>
<dbReference type="Proteomes" id="UP001163127">
    <property type="component" value="Chromosome"/>
</dbReference>
<dbReference type="InterPro" id="IPR003346">
    <property type="entry name" value="Transposase_20"/>
</dbReference>
<feature type="region of interest" description="Disordered" evidence="1">
    <location>
        <begin position="85"/>
        <end position="109"/>
    </location>
</feature>
<dbReference type="RefSeq" id="WP_076136145.1">
    <property type="nucleotide sequence ID" value="NZ_CP113787.1"/>
</dbReference>
<dbReference type="PANTHER" id="PTHR33055:SF3">
    <property type="entry name" value="PUTATIVE TRANSPOSASE FOR IS117-RELATED"/>
    <property type="match status" value="1"/>
</dbReference>